<dbReference type="EMBL" id="JBBKZV010000051">
    <property type="protein sequence ID" value="MEJ8827104.1"/>
    <property type="molecule type" value="Genomic_DNA"/>
</dbReference>
<reference evidence="1 2" key="1">
    <citation type="submission" date="2024-03" db="EMBL/GenBank/DDBJ databases">
        <title>Novel species of the genus Variovorax.</title>
        <authorList>
            <person name="Liu Q."/>
            <person name="Xin Y.-H."/>
        </authorList>
    </citation>
    <scope>NUCLEOTIDE SEQUENCE [LARGE SCALE GENOMIC DNA]</scope>
    <source>
        <strain evidence="1 2">KACC 18501</strain>
    </source>
</reference>
<accession>A0ABU8WCA4</accession>
<organism evidence="1 2">
    <name type="scientific">Variovorax humicola</name>
    <dbReference type="NCBI Taxonomy" id="1769758"/>
    <lineage>
        <taxon>Bacteria</taxon>
        <taxon>Pseudomonadati</taxon>
        <taxon>Pseudomonadota</taxon>
        <taxon>Betaproteobacteria</taxon>
        <taxon>Burkholderiales</taxon>
        <taxon>Comamonadaceae</taxon>
        <taxon>Variovorax</taxon>
    </lineage>
</organism>
<evidence type="ECO:0000313" key="1">
    <source>
        <dbReference type="EMBL" id="MEJ8827104.1"/>
    </source>
</evidence>
<comment type="caution">
    <text evidence="1">The sequence shown here is derived from an EMBL/GenBank/DDBJ whole genome shotgun (WGS) entry which is preliminary data.</text>
</comment>
<proteinExistence type="predicted"/>
<gene>
    <name evidence="1" type="ORF">WKW80_34810</name>
</gene>
<dbReference type="Gene3D" id="3.90.79.10">
    <property type="entry name" value="Nucleoside Triphosphate Pyrophosphohydrolase"/>
    <property type="match status" value="1"/>
</dbReference>
<dbReference type="RefSeq" id="WP_340368134.1">
    <property type="nucleotide sequence ID" value="NZ_JBBKZV010000051.1"/>
</dbReference>
<dbReference type="InterPro" id="IPR015797">
    <property type="entry name" value="NUDIX_hydrolase-like_dom_sf"/>
</dbReference>
<sequence>MPKGRPDGRSLAAIALVEVFEEAGLCIRLLAFLCDVTRKETFSRFYLGTHRRLAGRRDVESQAVALAPLADLRAMLTHPGDQVVLDAYEAAIKNRGQRRRLRRT</sequence>
<dbReference type="Proteomes" id="UP001363010">
    <property type="component" value="Unassembled WGS sequence"/>
</dbReference>
<protein>
    <submittedName>
        <fullName evidence="1">Uncharacterized protein</fullName>
    </submittedName>
</protein>
<name>A0ABU8WCA4_9BURK</name>
<evidence type="ECO:0000313" key="2">
    <source>
        <dbReference type="Proteomes" id="UP001363010"/>
    </source>
</evidence>
<dbReference type="SUPFAM" id="SSF55811">
    <property type="entry name" value="Nudix"/>
    <property type="match status" value="1"/>
</dbReference>
<keyword evidence="2" id="KW-1185">Reference proteome</keyword>